<evidence type="ECO:0000313" key="2">
    <source>
        <dbReference type="Proteomes" id="UP000502421"/>
    </source>
</evidence>
<dbReference type="KEGG" id="coy:HF329_25325"/>
<protein>
    <submittedName>
        <fullName evidence="1">Uncharacterized protein</fullName>
    </submittedName>
</protein>
<evidence type="ECO:0000313" key="1">
    <source>
        <dbReference type="EMBL" id="QJB34437.1"/>
    </source>
</evidence>
<dbReference type="AlphaFoldDB" id="A0AAE6ZKT1"/>
<sequence length="148" mass="16855">MNFRPDVNPRFRLSEYSVFHHIRFLKSLLMTLLFSVEISGDDGLNRNTPTTIKQSSKNTGFFSGQHGSGYFSRINYPPDANMWTIFLSLVLSLSRLMEGLVMTLLWAGRLSLSPSDHLRSRRLHPHLPGMQFRPPAKMSGELLADFSV</sequence>
<gene>
    <name evidence="1" type="ORF">HF329_25325</name>
</gene>
<organism evidence="1 2">
    <name type="scientific">Chitinophaga oryzae</name>
    <dbReference type="NCBI Taxonomy" id="2725414"/>
    <lineage>
        <taxon>Bacteria</taxon>
        <taxon>Pseudomonadati</taxon>
        <taxon>Bacteroidota</taxon>
        <taxon>Chitinophagia</taxon>
        <taxon>Chitinophagales</taxon>
        <taxon>Chitinophagaceae</taxon>
        <taxon>Chitinophaga</taxon>
    </lineage>
</organism>
<name>A0AAE6ZKT1_9BACT</name>
<reference evidence="2" key="1">
    <citation type="submission" date="2020-04" db="EMBL/GenBank/DDBJ databases">
        <authorList>
            <person name="Kittiwongwattana C."/>
        </authorList>
    </citation>
    <scope>NUCLEOTIDE SEQUENCE [LARGE SCALE GENOMIC DNA]</scope>
    <source>
        <strain evidence="2">1310</strain>
    </source>
</reference>
<dbReference type="Proteomes" id="UP000502421">
    <property type="component" value="Chromosome"/>
</dbReference>
<dbReference type="RefSeq" id="WP_168808471.1">
    <property type="nucleotide sequence ID" value="NZ_CP051205.1"/>
</dbReference>
<accession>A0AAE6ZKT1</accession>
<proteinExistence type="predicted"/>
<dbReference type="EMBL" id="CP051205">
    <property type="protein sequence ID" value="QJB34437.1"/>
    <property type="molecule type" value="Genomic_DNA"/>
</dbReference>